<evidence type="ECO:0000313" key="9">
    <source>
        <dbReference type="EMBL" id="WYJ94624.1"/>
    </source>
</evidence>
<evidence type="ECO:0000256" key="4">
    <source>
        <dbReference type="ARBA" id="ARBA00022989"/>
    </source>
</evidence>
<feature type="transmembrane region" description="Helical" evidence="6">
    <location>
        <begin position="445"/>
        <end position="466"/>
    </location>
</feature>
<dbReference type="Proteomes" id="UP000196151">
    <property type="component" value="Chromosome"/>
</dbReference>
<evidence type="ECO:0000256" key="5">
    <source>
        <dbReference type="ARBA" id="ARBA00023136"/>
    </source>
</evidence>
<evidence type="ECO:0000256" key="2">
    <source>
        <dbReference type="ARBA" id="ARBA00022475"/>
    </source>
</evidence>
<evidence type="ECO:0000256" key="3">
    <source>
        <dbReference type="ARBA" id="ARBA00022692"/>
    </source>
</evidence>
<name>A0A200IZY2_9ENTE</name>
<keyword evidence="3 6" id="KW-0812">Transmembrane</keyword>
<dbReference type="EMBL" id="NIBQ01000003">
    <property type="protein sequence ID" value="OUZ30536.1"/>
    <property type="molecule type" value="Genomic_DNA"/>
</dbReference>
<keyword evidence="2" id="KW-1003">Cell membrane</keyword>
<reference evidence="8" key="1">
    <citation type="submission" date="2017-05" db="EMBL/GenBank/DDBJ databases">
        <title>The Genome Sequence of Enterococcus sp. 9D6_DIV0238.</title>
        <authorList>
            <consortium name="The Broad Institute Genomics Platform"/>
            <consortium name="The Broad Institute Genomic Center for Infectious Diseases"/>
            <person name="Earl A."/>
            <person name="Manson A."/>
            <person name="Schwartman J."/>
            <person name="Gilmore M."/>
            <person name="Abouelleil A."/>
            <person name="Cao P."/>
            <person name="Chapman S."/>
            <person name="Cusick C."/>
            <person name="Shea T."/>
            <person name="Young S."/>
            <person name="Neafsey D."/>
            <person name="Nusbaum C."/>
            <person name="Birren B."/>
        </authorList>
    </citation>
    <scope>NUCLEOTIDE SEQUENCE [LARGE SCALE GENOMIC DNA]</scope>
    <source>
        <strain evidence="8">9D6_DIV0238</strain>
    </source>
</reference>
<dbReference type="RefSeq" id="WP_087641887.1">
    <property type="nucleotide sequence ID" value="NZ_CP147246.1"/>
</dbReference>
<sequence>MNTFKRSFLSIIRNKKSSLSLLLILIILSFIYSGALSLKQAYTKNESNIKNKLPLTATIINNYTEQEDYLSNNPDNLVAPIKLEKYKKIGDLEYVKEYDYSEYDVIQSNKLKSQRSIADIEIEERDWTNTFLLKGVNNNKIFDIISSKITMEEGRSFSKKEIESSDNVTIVSKKFAEENNLALNEVFSLDRVFSIDDTQKEHHIGKYQIIGIFDTKKKVNEPKNDFQFEELVNNTRSSNTLYIPNKNLVSRRTVFYEEQGLEIPSEEYDAYYELKDVKYTESFRQEAENILGTKLYNVIISTDQYNSINPTFVKLKKIVDNTMILMFITSICIISLSVILLLRDRKYEFGVYLSLGEKKLKIISLIMIEILTIATVAVSISVFPSHLAAKELSYIFFNNAEEEEWTIEKETEVQQYNSLGNSVIDVEQTEENFEVSISKPKILTAYFFIIFVIIISMIIPMIYIFMINPKKLLLDR</sequence>
<dbReference type="GO" id="GO:0005886">
    <property type="term" value="C:plasma membrane"/>
    <property type="evidence" value="ECO:0007669"/>
    <property type="project" value="UniProtKB-SubCell"/>
</dbReference>
<evidence type="ECO:0000313" key="10">
    <source>
        <dbReference type="Proteomes" id="UP000196151"/>
    </source>
</evidence>
<dbReference type="InterPro" id="IPR003838">
    <property type="entry name" value="ABC3_permease_C"/>
</dbReference>
<reference evidence="9" key="2">
    <citation type="submission" date="2017-05" db="EMBL/GenBank/DDBJ databases">
        <authorList>
            <consortium name="The Broad Institute Genomics Platform"/>
            <consortium name="The Broad Institute Genomic Center for Infectious Diseases"/>
            <person name="Earl A."/>
            <person name="Manson A."/>
            <person name="Schwartman J."/>
            <person name="Gilmore M."/>
            <person name="Abouelleil A."/>
            <person name="Cao P."/>
            <person name="Chapman S."/>
            <person name="Cusick C."/>
            <person name="Shea T."/>
            <person name="Young S."/>
            <person name="Neafsey D."/>
            <person name="Nusbaum C."/>
            <person name="Birren B."/>
        </authorList>
    </citation>
    <scope>NUCLEOTIDE SEQUENCE</scope>
    <source>
        <strain evidence="9">9D6_DIV0238</strain>
    </source>
</reference>
<feature type="transmembrane region" description="Helical" evidence="6">
    <location>
        <begin position="323"/>
        <end position="342"/>
    </location>
</feature>
<evidence type="ECO:0000256" key="1">
    <source>
        <dbReference type="ARBA" id="ARBA00004651"/>
    </source>
</evidence>
<accession>A0A200IZY2</accession>
<dbReference type="InterPro" id="IPR050250">
    <property type="entry name" value="Macrolide_Exporter_MacB"/>
</dbReference>
<keyword evidence="4 6" id="KW-1133">Transmembrane helix</keyword>
<dbReference type="Pfam" id="PF02687">
    <property type="entry name" value="FtsX"/>
    <property type="match status" value="1"/>
</dbReference>
<dbReference type="OrthoDB" id="9812886at2"/>
<gene>
    <name evidence="9" type="ORF">A5889_002137</name>
    <name evidence="8" type="ORF">A5889_002824</name>
</gene>
<dbReference type="AlphaFoldDB" id="A0A200IZY2"/>
<dbReference type="EMBL" id="CP147246">
    <property type="protein sequence ID" value="WYJ94624.1"/>
    <property type="molecule type" value="Genomic_DNA"/>
</dbReference>
<proteinExistence type="predicted"/>
<dbReference type="PANTHER" id="PTHR30572:SF9">
    <property type="entry name" value="ABC TRANSPORTER PERMEASE PROTEIN"/>
    <property type="match status" value="1"/>
</dbReference>
<organism evidence="8">
    <name type="scientific">Candidatus Enterococcus dunnyi</name>
    <dbReference type="NCBI Taxonomy" id="1834192"/>
    <lineage>
        <taxon>Bacteria</taxon>
        <taxon>Bacillati</taxon>
        <taxon>Bacillota</taxon>
        <taxon>Bacilli</taxon>
        <taxon>Lactobacillales</taxon>
        <taxon>Enterococcaceae</taxon>
        <taxon>Enterococcus</taxon>
    </lineage>
</organism>
<evidence type="ECO:0000256" key="6">
    <source>
        <dbReference type="SAM" id="Phobius"/>
    </source>
</evidence>
<keyword evidence="5 6" id="KW-0472">Membrane</keyword>
<dbReference type="PANTHER" id="PTHR30572">
    <property type="entry name" value="MEMBRANE COMPONENT OF TRANSPORTER-RELATED"/>
    <property type="match status" value="1"/>
</dbReference>
<protein>
    <recommendedName>
        <fullName evidence="7">ABC3 transporter permease C-terminal domain-containing protein</fullName>
    </recommendedName>
</protein>
<feature type="transmembrane region" description="Helical" evidence="6">
    <location>
        <begin position="362"/>
        <end position="383"/>
    </location>
</feature>
<keyword evidence="10" id="KW-1185">Reference proteome</keyword>
<comment type="subcellular location">
    <subcellularLocation>
        <location evidence="1">Cell membrane</location>
        <topology evidence="1">Multi-pass membrane protein</topology>
    </subcellularLocation>
</comment>
<reference evidence="9" key="3">
    <citation type="submission" date="2024-03" db="EMBL/GenBank/DDBJ databases">
        <title>The Genome Sequence of Enterococcus sp. DIV0238c.</title>
        <authorList>
            <consortium name="The Broad Institute Genomics Platform"/>
            <consortium name="The Broad Institute Microbial Omics Core"/>
            <consortium name="The Broad Institute Genomic Center for Infectious Diseases"/>
            <person name="Earl A."/>
            <person name="Manson A."/>
            <person name="Gilmore M."/>
            <person name="Schwartman J."/>
            <person name="Shea T."/>
            <person name="Abouelleil A."/>
            <person name="Cao P."/>
            <person name="Chapman S."/>
            <person name="Cusick C."/>
            <person name="Young S."/>
            <person name="Neafsey D."/>
            <person name="Nusbaum C."/>
            <person name="Birren B."/>
        </authorList>
    </citation>
    <scope>NUCLEOTIDE SEQUENCE</scope>
    <source>
        <strain evidence="9">9D6_DIV0238</strain>
    </source>
</reference>
<dbReference type="GO" id="GO:0022857">
    <property type="term" value="F:transmembrane transporter activity"/>
    <property type="evidence" value="ECO:0007669"/>
    <property type="project" value="TreeGrafter"/>
</dbReference>
<feature type="domain" description="ABC3 transporter permease C-terminal" evidence="7">
    <location>
        <begin position="323"/>
        <end position="469"/>
    </location>
</feature>
<evidence type="ECO:0000259" key="7">
    <source>
        <dbReference type="Pfam" id="PF02687"/>
    </source>
</evidence>
<evidence type="ECO:0000313" key="8">
    <source>
        <dbReference type="EMBL" id="OUZ30536.1"/>
    </source>
</evidence>